<gene>
    <name evidence="7" type="ORF">BsIDN1_16410</name>
</gene>
<accession>A0A5S9M4F5</accession>
<dbReference type="Gene3D" id="3.90.1150.10">
    <property type="entry name" value="Aspartate Aminotransferase, domain 1"/>
    <property type="match status" value="1"/>
</dbReference>
<organism evidence="7 8">
    <name type="scientific">Bacillus safensis</name>
    <dbReference type="NCBI Taxonomy" id="561879"/>
    <lineage>
        <taxon>Bacteria</taxon>
        <taxon>Bacillati</taxon>
        <taxon>Bacillota</taxon>
        <taxon>Bacilli</taxon>
        <taxon>Bacillales</taxon>
        <taxon>Bacillaceae</taxon>
        <taxon>Bacillus</taxon>
    </lineage>
</organism>
<dbReference type="InterPro" id="IPR006235">
    <property type="entry name" value="OAc-hSer/O-AcSer_sulfhydrylase"/>
</dbReference>
<dbReference type="GO" id="GO:0005737">
    <property type="term" value="C:cytoplasm"/>
    <property type="evidence" value="ECO:0007669"/>
    <property type="project" value="TreeGrafter"/>
</dbReference>
<evidence type="ECO:0000256" key="3">
    <source>
        <dbReference type="ARBA" id="ARBA00022679"/>
    </source>
</evidence>
<dbReference type="PANTHER" id="PTHR43797:SF2">
    <property type="entry name" value="HOMOCYSTEINE_CYSTEINE SYNTHASE"/>
    <property type="match status" value="1"/>
</dbReference>
<dbReference type="GO" id="GO:0071269">
    <property type="term" value="P:L-homocysteine biosynthetic process"/>
    <property type="evidence" value="ECO:0007669"/>
    <property type="project" value="TreeGrafter"/>
</dbReference>
<dbReference type="AlphaFoldDB" id="A0A5S9M4F5"/>
<name>A0A5S9M4F5_BACIA</name>
<comment type="similarity">
    <text evidence="2 5">Belongs to the trans-sulfuration enzymes family.</text>
</comment>
<keyword evidence="4 5" id="KW-0663">Pyridoxal phosphate</keyword>
<dbReference type="GO" id="GO:0019346">
    <property type="term" value="P:transsulfuration"/>
    <property type="evidence" value="ECO:0007669"/>
    <property type="project" value="InterPro"/>
</dbReference>
<dbReference type="InterPro" id="IPR000277">
    <property type="entry name" value="Cys/Met-Metab_PyrdxlP-dep_enz"/>
</dbReference>
<evidence type="ECO:0000313" key="8">
    <source>
        <dbReference type="Proteomes" id="UP000464658"/>
    </source>
</evidence>
<proteinExistence type="inferred from homology"/>
<evidence type="ECO:0000256" key="2">
    <source>
        <dbReference type="ARBA" id="ARBA00009077"/>
    </source>
</evidence>
<dbReference type="Proteomes" id="UP000464658">
    <property type="component" value="Chromosome"/>
</dbReference>
<dbReference type="GO" id="GO:0030170">
    <property type="term" value="F:pyridoxal phosphate binding"/>
    <property type="evidence" value="ECO:0007669"/>
    <property type="project" value="InterPro"/>
</dbReference>
<sequence length="61" mass="6649">MGDSKSLIIHPASTTHQQLSEAEQKATGVTPELIRLSVGTEAIEDILEDLEQAMKKKSQSE</sequence>
<reference evidence="7 8" key="1">
    <citation type="submission" date="2019-12" db="EMBL/GenBank/DDBJ databases">
        <title>Full genome sequence of a Bacillus safensis strain isolated from commercially available natto in Indonesia.</title>
        <authorList>
            <person name="Yoshida M."/>
            <person name="Uomi M."/>
            <person name="Waturangi D."/>
            <person name="Ekaputri J.J."/>
            <person name="Setiamarga D.H.E."/>
        </authorList>
    </citation>
    <scope>NUCLEOTIDE SEQUENCE [LARGE SCALE GENOMIC DNA]</scope>
    <source>
        <strain evidence="7 8">IDN1</strain>
    </source>
</reference>
<dbReference type="InterPro" id="IPR015422">
    <property type="entry name" value="PyrdxlP-dep_Trfase_small"/>
</dbReference>
<dbReference type="EMBL" id="AP021906">
    <property type="protein sequence ID" value="BBP88023.1"/>
    <property type="molecule type" value="Genomic_DNA"/>
</dbReference>
<protein>
    <submittedName>
        <fullName evidence="7">Uncharacterized protein</fullName>
    </submittedName>
</protein>
<dbReference type="InterPro" id="IPR015424">
    <property type="entry name" value="PyrdxlP-dep_Trfase"/>
</dbReference>
<evidence type="ECO:0000256" key="4">
    <source>
        <dbReference type="ARBA" id="ARBA00022898"/>
    </source>
</evidence>
<feature type="compositionally biased region" description="Polar residues" evidence="6">
    <location>
        <begin position="12"/>
        <end position="21"/>
    </location>
</feature>
<dbReference type="GO" id="GO:0006535">
    <property type="term" value="P:cysteine biosynthetic process from serine"/>
    <property type="evidence" value="ECO:0007669"/>
    <property type="project" value="TreeGrafter"/>
</dbReference>
<dbReference type="GO" id="GO:0003961">
    <property type="term" value="F:O-acetylhomoserine aminocarboxypropyltransferase activity"/>
    <property type="evidence" value="ECO:0007669"/>
    <property type="project" value="TreeGrafter"/>
</dbReference>
<dbReference type="SUPFAM" id="SSF53383">
    <property type="entry name" value="PLP-dependent transferases"/>
    <property type="match status" value="1"/>
</dbReference>
<evidence type="ECO:0000256" key="1">
    <source>
        <dbReference type="ARBA" id="ARBA00001933"/>
    </source>
</evidence>
<evidence type="ECO:0000256" key="5">
    <source>
        <dbReference type="RuleBase" id="RU362118"/>
    </source>
</evidence>
<feature type="region of interest" description="Disordered" evidence="6">
    <location>
        <begin position="1"/>
        <end position="27"/>
    </location>
</feature>
<evidence type="ECO:0000313" key="7">
    <source>
        <dbReference type="EMBL" id="BBP88023.1"/>
    </source>
</evidence>
<evidence type="ECO:0000256" key="6">
    <source>
        <dbReference type="SAM" id="MobiDB-lite"/>
    </source>
</evidence>
<keyword evidence="3" id="KW-0808">Transferase</keyword>
<dbReference type="PANTHER" id="PTHR43797">
    <property type="entry name" value="HOMOCYSTEINE/CYSTEINE SYNTHASE"/>
    <property type="match status" value="1"/>
</dbReference>
<dbReference type="GO" id="GO:0004124">
    <property type="term" value="F:cysteine synthase activity"/>
    <property type="evidence" value="ECO:0007669"/>
    <property type="project" value="TreeGrafter"/>
</dbReference>
<comment type="cofactor">
    <cofactor evidence="1 5">
        <name>pyridoxal 5'-phosphate</name>
        <dbReference type="ChEBI" id="CHEBI:597326"/>
    </cofactor>
</comment>
<dbReference type="Pfam" id="PF01053">
    <property type="entry name" value="Cys_Met_Meta_PP"/>
    <property type="match status" value="1"/>
</dbReference>